<dbReference type="Gene3D" id="2.160.20.10">
    <property type="entry name" value="Single-stranded right-handed beta-helix, Pectin lyase-like"/>
    <property type="match status" value="1"/>
</dbReference>
<accession>A0ABW4QQ39</accession>
<name>A0ABW4QQ39_9BACT</name>
<feature type="domain" description="Right handed beta helix" evidence="1">
    <location>
        <begin position="161"/>
        <end position="342"/>
    </location>
</feature>
<dbReference type="RefSeq" id="WP_382319367.1">
    <property type="nucleotide sequence ID" value="NZ_JBHUIA010000001.1"/>
</dbReference>
<evidence type="ECO:0000313" key="3">
    <source>
        <dbReference type="Proteomes" id="UP001597197"/>
    </source>
</evidence>
<dbReference type="SMART" id="SM00710">
    <property type="entry name" value="PbH1"/>
    <property type="match status" value="7"/>
</dbReference>
<protein>
    <submittedName>
        <fullName evidence="2">Right-handed parallel beta-helix repeat-containing protein</fullName>
    </submittedName>
</protein>
<keyword evidence="3" id="KW-1185">Reference proteome</keyword>
<sequence length="633" mass="67470">MNKYAVSWLIGHQWLMLLMSGWLVLGATLCATAQATLHKDLKKDFGALGDGRTNDQAAFAKAADFFNQRAKTPAGAGRAVLHLPAGVYRVGQPGPGSLGNLMAFVNCRNLSILGADSATTEIRYADSLRYGAFDPATHAVYESPKAFFTDWSWGVGGGTALVLQGCDNVQVANLTLNGNSAHLLVGGHWGDTGIQLSFDGVFVSDSRRVRLSKLAVHHFGRDGIQVLNHLAKSVDDPAQEEILLENSCFDYNGRQGLSITGANGLRAVNCSFSHTGRVVIPALGRPLYSNPGAGVDIEPEGGYAANVRLERCRFVDNAGQGLVSDRYGNGPPTTKNIVLRDCLLWGVSNWSAWVRQPNILFENCRIYGAFITGSALGALPTRFVGCTFEDRPYRGQPAYGQHLVYSNREARAMRFTNCRFVGTRNGLLYAVAAASDSASTFRLHGCTFVLDQAEPSLGVDNLLATVIFSGTTTVASGPHRAMPAPTNFILGTPETTGSVLVQPGGQLRLLAPGCRYLLPNGLAIGQAAGRKATSVEVGLDNILILNEAPGKEPELYIGPGAQLFIKKGGALEIQPHTKVTIAGELIIEDGAYFFQDPQASVKTAGRGQLRVAPGAVLGKHPALQEAYSQATTD</sequence>
<gene>
    <name evidence="2" type="ORF">ACFSDX_03370</name>
</gene>
<evidence type="ECO:0000313" key="2">
    <source>
        <dbReference type="EMBL" id="MFD1871449.1"/>
    </source>
</evidence>
<dbReference type="InterPro" id="IPR012334">
    <property type="entry name" value="Pectin_lyas_fold"/>
</dbReference>
<dbReference type="InterPro" id="IPR011050">
    <property type="entry name" value="Pectin_lyase_fold/virulence"/>
</dbReference>
<dbReference type="Proteomes" id="UP001597197">
    <property type="component" value="Unassembled WGS sequence"/>
</dbReference>
<dbReference type="EMBL" id="JBHUFD010000001">
    <property type="protein sequence ID" value="MFD1871449.1"/>
    <property type="molecule type" value="Genomic_DNA"/>
</dbReference>
<dbReference type="SUPFAM" id="SSF51126">
    <property type="entry name" value="Pectin lyase-like"/>
    <property type="match status" value="1"/>
</dbReference>
<dbReference type="InterPro" id="IPR039448">
    <property type="entry name" value="Beta_helix"/>
</dbReference>
<reference evidence="3" key="1">
    <citation type="journal article" date="2019" name="Int. J. Syst. Evol. Microbiol.">
        <title>The Global Catalogue of Microorganisms (GCM) 10K type strain sequencing project: providing services to taxonomists for standard genome sequencing and annotation.</title>
        <authorList>
            <consortium name="The Broad Institute Genomics Platform"/>
            <consortium name="The Broad Institute Genome Sequencing Center for Infectious Disease"/>
            <person name="Wu L."/>
            <person name="Ma J."/>
        </authorList>
    </citation>
    <scope>NUCLEOTIDE SEQUENCE [LARGE SCALE GENOMIC DNA]</scope>
    <source>
        <strain evidence="3">CGMCC 1.15795</strain>
    </source>
</reference>
<dbReference type="InterPro" id="IPR006626">
    <property type="entry name" value="PbH1"/>
</dbReference>
<proteinExistence type="predicted"/>
<organism evidence="2 3">
    <name type="scientific">Hymenobacter bucti</name>
    <dbReference type="NCBI Taxonomy" id="1844114"/>
    <lineage>
        <taxon>Bacteria</taxon>
        <taxon>Pseudomonadati</taxon>
        <taxon>Bacteroidota</taxon>
        <taxon>Cytophagia</taxon>
        <taxon>Cytophagales</taxon>
        <taxon>Hymenobacteraceae</taxon>
        <taxon>Hymenobacter</taxon>
    </lineage>
</organism>
<comment type="caution">
    <text evidence="2">The sequence shown here is derived from an EMBL/GenBank/DDBJ whole genome shotgun (WGS) entry which is preliminary data.</text>
</comment>
<evidence type="ECO:0000259" key="1">
    <source>
        <dbReference type="Pfam" id="PF13229"/>
    </source>
</evidence>
<dbReference type="Pfam" id="PF13229">
    <property type="entry name" value="Beta_helix"/>
    <property type="match status" value="1"/>
</dbReference>